<gene>
    <name evidence="17" type="ORF">RN001_007341</name>
</gene>
<comment type="subcellular location">
    <subcellularLocation>
        <location evidence="2">Nucleus</location>
    </subcellularLocation>
</comment>
<keyword evidence="10" id="KW-0804">Transcription</keyword>
<dbReference type="AlphaFoldDB" id="A0AAN7SQW1"/>
<dbReference type="PANTHER" id="PTHR24376">
    <property type="entry name" value="ZINC FINGER PROTEIN"/>
    <property type="match status" value="1"/>
</dbReference>
<evidence type="ECO:0000259" key="16">
    <source>
        <dbReference type="PROSITE" id="PS51915"/>
    </source>
</evidence>
<dbReference type="FunFam" id="3.30.160.60:FF:000340">
    <property type="entry name" value="zinc finger protein 473 isoform X1"/>
    <property type="match status" value="1"/>
</dbReference>
<dbReference type="Pfam" id="PF00096">
    <property type="entry name" value="zf-C2H2"/>
    <property type="match status" value="10"/>
</dbReference>
<dbReference type="GO" id="GO:0005634">
    <property type="term" value="C:nucleus"/>
    <property type="evidence" value="ECO:0007669"/>
    <property type="project" value="UniProtKB-SubCell"/>
</dbReference>
<feature type="domain" description="C2H2-type" evidence="15">
    <location>
        <begin position="204"/>
        <end position="226"/>
    </location>
</feature>
<evidence type="ECO:0000256" key="6">
    <source>
        <dbReference type="ARBA" id="ARBA00022771"/>
    </source>
</evidence>
<feature type="domain" description="C2H2-type" evidence="15">
    <location>
        <begin position="559"/>
        <end position="586"/>
    </location>
</feature>
<evidence type="ECO:0000256" key="11">
    <source>
        <dbReference type="ARBA" id="ARBA00023242"/>
    </source>
</evidence>
<dbReference type="SUPFAM" id="SSF57716">
    <property type="entry name" value="Glucocorticoid receptor-like (DNA-binding domain)"/>
    <property type="match status" value="1"/>
</dbReference>
<name>A0AAN7SQW1_9COLE</name>
<dbReference type="Pfam" id="PF07776">
    <property type="entry name" value="zf-AD"/>
    <property type="match status" value="1"/>
</dbReference>
<feature type="domain" description="C2H2-type" evidence="15">
    <location>
        <begin position="470"/>
        <end position="497"/>
    </location>
</feature>
<feature type="domain" description="C2H2-type" evidence="15">
    <location>
        <begin position="144"/>
        <end position="171"/>
    </location>
</feature>
<evidence type="ECO:0000256" key="2">
    <source>
        <dbReference type="ARBA" id="ARBA00004123"/>
    </source>
</evidence>
<feature type="region of interest" description="Disordered" evidence="14">
    <location>
        <begin position="344"/>
        <end position="365"/>
    </location>
</feature>
<feature type="domain" description="C2H2-type" evidence="15">
    <location>
        <begin position="297"/>
        <end position="325"/>
    </location>
</feature>
<protein>
    <submittedName>
        <fullName evidence="17">Uncharacterized protein</fullName>
    </submittedName>
</protein>
<evidence type="ECO:0000256" key="5">
    <source>
        <dbReference type="ARBA" id="ARBA00022737"/>
    </source>
</evidence>
<dbReference type="GO" id="GO:0001228">
    <property type="term" value="F:DNA-binding transcription activator activity, RNA polymerase II-specific"/>
    <property type="evidence" value="ECO:0007669"/>
    <property type="project" value="TreeGrafter"/>
</dbReference>
<dbReference type="Proteomes" id="UP001353858">
    <property type="component" value="Unassembled WGS sequence"/>
</dbReference>
<feature type="binding site" evidence="13">
    <location>
        <position position="24"/>
    </location>
    <ligand>
        <name>Zn(2+)</name>
        <dbReference type="ChEBI" id="CHEBI:29105"/>
    </ligand>
</feature>
<keyword evidence="8" id="KW-0805">Transcription regulation</keyword>
<feature type="binding site" evidence="13">
    <location>
        <position position="70"/>
    </location>
    <ligand>
        <name>Zn(2+)</name>
        <dbReference type="ChEBI" id="CHEBI:29105"/>
    </ligand>
</feature>
<keyword evidence="4 13" id="KW-0479">Metal-binding</keyword>
<feature type="domain" description="C2H2-type" evidence="15">
    <location>
        <begin position="615"/>
        <end position="642"/>
    </location>
</feature>
<dbReference type="FunFam" id="3.30.160.60:FF:002343">
    <property type="entry name" value="Zinc finger protein 33A"/>
    <property type="match status" value="1"/>
</dbReference>
<dbReference type="FunFam" id="3.30.160.60:FF:000303">
    <property type="entry name" value="Zinc finger protein 41"/>
    <property type="match status" value="1"/>
</dbReference>
<dbReference type="FunFam" id="3.30.160.60:FF:000771">
    <property type="entry name" value="zinc finger protein 648"/>
    <property type="match status" value="1"/>
</dbReference>
<evidence type="ECO:0000313" key="18">
    <source>
        <dbReference type="Proteomes" id="UP001353858"/>
    </source>
</evidence>
<dbReference type="SUPFAM" id="SSF57667">
    <property type="entry name" value="beta-beta-alpha zinc fingers"/>
    <property type="match status" value="8"/>
</dbReference>
<comment type="function">
    <text evidence="1">May be involved in transcriptional regulation.</text>
</comment>
<dbReference type="InterPro" id="IPR036236">
    <property type="entry name" value="Znf_C2H2_sf"/>
</dbReference>
<evidence type="ECO:0000259" key="15">
    <source>
        <dbReference type="PROSITE" id="PS50157"/>
    </source>
</evidence>
<dbReference type="InterPro" id="IPR012934">
    <property type="entry name" value="Znf_AD"/>
</dbReference>
<feature type="compositionally biased region" description="Basic and acidic residues" evidence="14">
    <location>
        <begin position="344"/>
        <end position="362"/>
    </location>
</feature>
<feature type="domain" description="C2H2-type" evidence="15">
    <location>
        <begin position="531"/>
        <end position="558"/>
    </location>
</feature>
<dbReference type="FunFam" id="3.30.160.60:FF:000761">
    <property type="entry name" value="Zinc finger protein 449"/>
    <property type="match status" value="1"/>
</dbReference>
<dbReference type="Gene3D" id="3.30.160.60">
    <property type="entry name" value="Classic Zinc Finger"/>
    <property type="match status" value="11"/>
</dbReference>
<comment type="caution">
    <text evidence="17">The sequence shown here is derived from an EMBL/GenBank/DDBJ whole genome shotgun (WGS) entry which is preliminary data.</text>
</comment>
<evidence type="ECO:0000256" key="1">
    <source>
        <dbReference type="ARBA" id="ARBA00003767"/>
    </source>
</evidence>
<feature type="binding site" evidence="13">
    <location>
        <position position="21"/>
    </location>
    <ligand>
        <name>Zn(2+)</name>
        <dbReference type="ChEBI" id="CHEBI:29105"/>
    </ligand>
</feature>
<comment type="similarity">
    <text evidence="3">Belongs to the krueppel C2H2-type zinc-finger protein family.</text>
</comment>
<evidence type="ECO:0000256" key="12">
    <source>
        <dbReference type="PROSITE-ProRule" id="PRU00042"/>
    </source>
</evidence>
<feature type="domain" description="C2H2-type" evidence="15">
    <location>
        <begin position="172"/>
        <end position="199"/>
    </location>
</feature>
<dbReference type="SMART" id="SM00868">
    <property type="entry name" value="zf-AD"/>
    <property type="match status" value="2"/>
</dbReference>
<evidence type="ECO:0000313" key="17">
    <source>
        <dbReference type="EMBL" id="KAK4879195.1"/>
    </source>
</evidence>
<feature type="binding site" evidence="13">
    <location>
        <position position="73"/>
    </location>
    <ligand>
        <name>Zn(2+)</name>
        <dbReference type="ChEBI" id="CHEBI:29105"/>
    </ligand>
</feature>
<dbReference type="SMART" id="SM00355">
    <property type="entry name" value="ZnF_C2H2"/>
    <property type="match status" value="14"/>
</dbReference>
<feature type="domain" description="C2H2-type" evidence="15">
    <location>
        <begin position="499"/>
        <end position="526"/>
    </location>
</feature>
<reference evidence="18" key="1">
    <citation type="submission" date="2023-01" db="EMBL/GenBank/DDBJ databases">
        <title>Key to firefly adult light organ development and bioluminescence: homeobox transcription factors regulate luciferase expression and transportation to peroxisome.</title>
        <authorList>
            <person name="Fu X."/>
        </authorList>
    </citation>
    <scope>NUCLEOTIDE SEQUENCE [LARGE SCALE GENOMIC DNA]</scope>
</reference>
<dbReference type="Gene3D" id="3.40.1800.20">
    <property type="match status" value="1"/>
</dbReference>
<keyword evidence="9" id="KW-0238">DNA-binding</keyword>
<keyword evidence="5" id="KW-0677">Repeat</keyword>
<evidence type="ECO:0000256" key="4">
    <source>
        <dbReference type="ARBA" id="ARBA00022723"/>
    </source>
</evidence>
<accession>A0AAN7SQW1</accession>
<feature type="domain" description="C2H2-type" evidence="15">
    <location>
        <begin position="410"/>
        <end position="437"/>
    </location>
</feature>
<keyword evidence="18" id="KW-1185">Reference proteome</keyword>
<dbReference type="PANTHER" id="PTHR24376:SF243">
    <property type="entry name" value="C2H2-TYPE DOMAIN-CONTAINING PROTEIN"/>
    <property type="match status" value="1"/>
</dbReference>
<keyword evidence="11" id="KW-0539">Nucleus</keyword>
<keyword evidence="6 12" id="KW-0863">Zinc-finger</keyword>
<feature type="domain" description="ZAD" evidence="16">
    <location>
        <begin position="19"/>
        <end position="97"/>
    </location>
</feature>
<evidence type="ECO:0000256" key="10">
    <source>
        <dbReference type="ARBA" id="ARBA00023163"/>
    </source>
</evidence>
<feature type="domain" description="C2H2-type" evidence="15">
    <location>
        <begin position="382"/>
        <end position="404"/>
    </location>
</feature>
<dbReference type="GO" id="GO:0008270">
    <property type="term" value="F:zinc ion binding"/>
    <property type="evidence" value="ECO:0007669"/>
    <property type="project" value="UniProtKB-UniRule"/>
</dbReference>
<dbReference type="InterPro" id="IPR013087">
    <property type="entry name" value="Znf_C2H2_type"/>
</dbReference>
<sequence length="833" mass="95612">MIEQIDKLINKDTQLIMQKICRSCMCESTEMRNVFETKEAEEGEIQLAEMLMACTSIQIMSGDGLPVQLCISCETKLDSAFEFKQQCQKTDTALRELTNQRTSKNSIKQEVIQADLCGTYNNQLGDSDGSETQAKVKSIDSNVFTCTYCQKVLRTKKGLKIHERRHTGEKLRSCHLCQAKFTRTNHLRRHIETHNKSNVTSTNYICIECGATFTKACYLINHKKEHNLGNVKKELDAEFEVSHSNEDDYESTSKYGDDAWIEWKEEFAETIIKQKNESDMLKQKENDKPIDKDKKIMECEFCDRKFKYKKSFVHHLQTEHGMSDESDAIIASSISKIKNIKNESTDSHEIEVSDPHDLKDLTNPDNSDDGLDEMDFVLRKLHICHVCDAKFTRANHLTRHMTLHRAVLTEKCDKCDKAFSTTEHLTKHVQEHHIDRPYICTLCDKPFSRGEHLMRHLKVHNHSQGPQETHKCSICEKEFTRPEYLARHTKVHLQQDKRHICAECGKAFNRLDNLKTHQRVHAGLKDNSRLHLCVYCGKEFNNSSNMIVHMRRHTGERPYKCTICSKGFPRSHDLKCHERTHSGEKPYLCTLCGKSFNKSNKLLRHSRVHTGERPYVCNLCGRAFTQSNDLSLHMRRHTGSRPYACGVCPARFIQSGQLKAHRRSTGHWMETQPDLKGGHRVEPVTPVVNPTPIKFKTHGKTKCKEDEDYETKEPPRILSHTVGIMGNVNIQTDNLQQSQPIIIDSTKLIQQFHNGGFVGFTSVINAGAQVVEENDKFKSEIQTYSVTDVAREVHVGVEKMELPEENDVSFSTIATAADTAFSNVERYNYQNYG</sequence>
<dbReference type="EMBL" id="JARPUR010000003">
    <property type="protein sequence ID" value="KAK4879195.1"/>
    <property type="molecule type" value="Genomic_DNA"/>
</dbReference>
<feature type="domain" description="C2H2-type" evidence="15">
    <location>
        <begin position="438"/>
        <end position="465"/>
    </location>
</feature>
<evidence type="ECO:0000256" key="9">
    <source>
        <dbReference type="ARBA" id="ARBA00023125"/>
    </source>
</evidence>
<evidence type="ECO:0000256" key="13">
    <source>
        <dbReference type="PROSITE-ProRule" id="PRU01263"/>
    </source>
</evidence>
<dbReference type="PROSITE" id="PS51915">
    <property type="entry name" value="ZAD"/>
    <property type="match status" value="1"/>
</dbReference>
<evidence type="ECO:0000256" key="14">
    <source>
        <dbReference type="SAM" id="MobiDB-lite"/>
    </source>
</evidence>
<feature type="domain" description="C2H2-type" evidence="15">
    <location>
        <begin position="587"/>
        <end position="614"/>
    </location>
</feature>
<dbReference type="GO" id="GO:0000978">
    <property type="term" value="F:RNA polymerase II cis-regulatory region sequence-specific DNA binding"/>
    <property type="evidence" value="ECO:0007669"/>
    <property type="project" value="TreeGrafter"/>
</dbReference>
<evidence type="ECO:0000256" key="3">
    <source>
        <dbReference type="ARBA" id="ARBA00006991"/>
    </source>
</evidence>
<proteinExistence type="inferred from homology"/>
<evidence type="ECO:0000256" key="7">
    <source>
        <dbReference type="ARBA" id="ARBA00022833"/>
    </source>
</evidence>
<keyword evidence="7 13" id="KW-0862">Zinc</keyword>
<dbReference type="PROSITE" id="PS00028">
    <property type="entry name" value="ZINC_FINGER_C2H2_1"/>
    <property type="match status" value="14"/>
</dbReference>
<dbReference type="PROSITE" id="PS50157">
    <property type="entry name" value="ZINC_FINGER_C2H2_2"/>
    <property type="match status" value="14"/>
</dbReference>
<evidence type="ECO:0000256" key="8">
    <source>
        <dbReference type="ARBA" id="ARBA00023015"/>
    </source>
</evidence>
<dbReference type="FunFam" id="3.30.160.60:FF:000446">
    <property type="entry name" value="Zinc finger protein"/>
    <property type="match status" value="1"/>
</dbReference>
<organism evidence="17 18">
    <name type="scientific">Aquatica leii</name>
    <dbReference type="NCBI Taxonomy" id="1421715"/>
    <lineage>
        <taxon>Eukaryota</taxon>
        <taxon>Metazoa</taxon>
        <taxon>Ecdysozoa</taxon>
        <taxon>Arthropoda</taxon>
        <taxon>Hexapoda</taxon>
        <taxon>Insecta</taxon>
        <taxon>Pterygota</taxon>
        <taxon>Neoptera</taxon>
        <taxon>Endopterygota</taxon>
        <taxon>Coleoptera</taxon>
        <taxon>Polyphaga</taxon>
        <taxon>Elateriformia</taxon>
        <taxon>Elateroidea</taxon>
        <taxon>Lampyridae</taxon>
        <taxon>Luciolinae</taxon>
        <taxon>Aquatica</taxon>
    </lineage>
</organism>
<feature type="domain" description="C2H2-type" evidence="15">
    <location>
        <begin position="643"/>
        <end position="672"/>
    </location>
</feature>
<feature type="region of interest" description="Disordered" evidence="14">
    <location>
        <begin position="670"/>
        <end position="690"/>
    </location>
</feature>